<evidence type="ECO:0000256" key="5">
    <source>
        <dbReference type="ARBA" id="ARBA00022705"/>
    </source>
</evidence>
<evidence type="ECO:0000256" key="12">
    <source>
        <dbReference type="HAMAP-Rule" id="MF_00365"/>
    </source>
</evidence>
<evidence type="ECO:0000256" key="13">
    <source>
        <dbReference type="RuleBase" id="RU000578"/>
    </source>
</evidence>
<accession>A0ABT1Y6W8</accession>
<evidence type="ECO:0000313" key="15">
    <source>
        <dbReference type="EMBL" id="MCR6545649.1"/>
    </source>
</evidence>
<dbReference type="CDD" id="cd03242">
    <property type="entry name" value="ABC_RecF"/>
    <property type="match status" value="1"/>
</dbReference>
<evidence type="ECO:0000256" key="10">
    <source>
        <dbReference type="ARBA" id="ARBA00023204"/>
    </source>
</evidence>
<dbReference type="InterPro" id="IPR018078">
    <property type="entry name" value="DNA-binding_RecF_CS"/>
</dbReference>
<keyword evidence="5 12" id="KW-0235">DNA replication</keyword>
<keyword evidence="7 12" id="KW-0227">DNA damage</keyword>
<gene>
    <name evidence="12 15" type="primary">recF</name>
    <name evidence="15" type="ORF">NVS47_09005</name>
</gene>
<dbReference type="InterPro" id="IPR042174">
    <property type="entry name" value="RecF_2"/>
</dbReference>
<evidence type="ECO:0000256" key="3">
    <source>
        <dbReference type="ARBA" id="ARBA00020170"/>
    </source>
</evidence>
<feature type="binding site" evidence="12">
    <location>
        <begin position="30"/>
        <end position="37"/>
    </location>
    <ligand>
        <name>ATP</name>
        <dbReference type="ChEBI" id="CHEBI:30616"/>
    </ligand>
</feature>
<dbReference type="InterPro" id="IPR003124">
    <property type="entry name" value="WH2_dom"/>
</dbReference>
<comment type="similarity">
    <text evidence="2 12 13">Belongs to the RecF family.</text>
</comment>
<sequence>MHILSLFLKNFRNYDEEKIEFHPHVNILMGMNAQGKSNLLEAIHYLSIFSSFRNAKDREMIKWGQPYFFLEGKILRNNGEYLLSAGYHEENKKILKVNGSQRKKIKDVLGVFNSVLFSPEDLNIIKNGPSARRRYLDQEMIQLFPSYYYSLIQYQRILGQRNNLLKEIRGSKNKLELLPVWSQQLVNQGSMIIKKRFEVLQKLTPLARLTHRKITNGAEELDLDYHSLELKGEENLKTASLDKIKNIFFSQLDNNLVLENQRGITLFGPHRDDLKIMINGIDARKFASQGQQRTAALSLKIAELELVKSEIGEYPVLLLDDVMSELDQNRKNHLMQYIGNKVQTFITTTDFDFKQKEGNIIQISRGKIENKKN</sequence>
<evidence type="ECO:0000256" key="2">
    <source>
        <dbReference type="ARBA" id="ARBA00008016"/>
    </source>
</evidence>
<keyword evidence="16" id="KW-1185">Reference proteome</keyword>
<dbReference type="PANTHER" id="PTHR32182:SF0">
    <property type="entry name" value="DNA REPLICATION AND REPAIR PROTEIN RECF"/>
    <property type="match status" value="1"/>
</dbReference>
<dbReference type="InterPro" id="IPR003395">
    <property type="entry name" value="RecF/RecN/SMC_N"/>
</dbReference>
<evidence type="ECO:0000256" key="9">
    <source>
        <dbReference type="ARBA" id="ARBA00023125"/>
    </source>
</evidence>
<evidence type="ECO:0000256" key="6">
    <source>
        <dbReference type="ARBA" id="ARBA00022741"/>
    </source>
</evidence>
<dbReference type="InterPro" id="IPR027417">
    <property type="entry name" value="P-loop_NTPase"/>
</dbReference>
<dbReference type="PROSITE" id="PS51082">
    <property type="entry name" value="WH2"/>
    <property type="match status" value="1"/>
</dbReference>
<protein>
    <recommendedName>
        <fullName evidence="3 12">DNA replication and repair protein RecF</fullName>
    </recommendedName>
</protein>
<comment type="caution">
    <text evidence="15">The sequence shown here is derived from an EMBL/GenBank/DDBJ whole genome shotgun (WGS) entry which is preliminary data.</text>
</comment>
<dbReference type="PANTHER" id="PTHR32182">
    <property type="entry name" value="DNA REPLICATION AND REPAIR PROTEIN RECF"/>
    <property type="match status" value="1"/>
</dbReference>
<dbReference type="Pfam" id="PF02463">
    <property type="entry name" value="SMC_N"/>
    <property type="match status" value="1"/>
</dbReference>
<evidence type="ECO:0000256" key="1">
    <source>
        <dbReference type="ARBA" id="ARBA00004496"/>
    </source>
</evidence>
<keyword evidence="10 12" id="KW-0234">DNA repair</keyword>
<dbReference type="RefSeq" id="WP_089609099.1">
    <property type="nucleotide sequence ID" value="NZ_CP022121.1"/>
</dbReference>
<evidence type="ECO:0000256" key="11">
    <source>
        <dbReference type="ARBA" id="ARBA00023236"/>
    </source>
</evidence>
<organism evidence="15 16">
    <name type="scientific">Dehalobacterium formicoaceticum</name>
    <dbReference type="NCBI Taxonomy" id="51515"/>
    <lineage>
        <taxon>Bacteria</taxon>
        <taxon>Bacillati</taxon>
        <taxon>Bacillota</taxon>
        <taxon>Clostridia</taxon>
        <taxon>Eubacteriales</taxon>
        <taxon>Peptococcaceae</taxon>
        <taxon>Dehalobacterium</taxon>
    </lineage>
</organism>
<evidence type="ECO:0000256" key="7">
    <source>
        <dbReference type="ARBA" id="ARBA00022763"/>
    </source>
</evidence>
<dbReference type="InterPro" id="IPR001238">
    <property type="entry name" value="DNA-binding_RecF"/>
</dbReference>
<dbReference type="SUPFAM" id="SSF52540">
    <property type="entry name" value="P-loop containing nucleoside triphosphate hydrolases"/>
    <property type="match status" value="1"/>
</dbReference>
<dbReference type="PROSITE" id="PS00618">
    <property type="entry name" value="RECF_2"/>
    <property type="match status" value="1"/>
</dbReference>
<keyword evidence="11 12" id="KW-0742">SOS response</keyword>
<evidence type="ECO:0000256" key="8">
    <source>
        <dbReference type="ARBA" id="ARBA00022840"/>
    </source>
</evidence>
<dbReference type="NCBIfam" id="TIGR00611">
    <property type="entry name" value="recf"/>
    <property type="match status" value="1"/>
</dbReference>
<evidence type="ECO:0000313" key="16">
    <source>
        <dbReference type="Proteomes" id="UP001524944"/>
    </source>
</evidence>
<name>A0ABT1Y6W8_9FIRM</name>
<dbReference type="HAMAP" id="MF_00365">
    <property type="entry name" value="RecF"/>
    <property type="match status" value="1"/>
</dbReference>
<keyword evidence="8 12" id="KW-0067">ATP-binding</keyword>
<evidence type="ECO:0000259" key="14">
    <source>
        <dbReference type="PROSITE" id="PS51082"/>
    </source>
</evidence>
<keyword evidence="9 12" id="KW-0238">DNA-binding</keyword>
<keyword evidence="4 12" id="KW-0963">Cytoplasm</keyword>
<dbReference type="EMBL" id="JANPWE010000003">
    <property type="protein sequence ID" value="MCR6545649.1"/>
    <property type="molecule type" value="Genomic_DNA"/>
</dbReference>
<comment type="subcellular location">
    <subcellularLocation>
        <location evidence="1 12 13">Cytoplasm</location>
    </subcellularLocation>
</comment>
<dbReference type="Gene3D" id="1.20.1050.90">
    <property type="entry name" value="RecF/RecN/SMC, N-terminal domain"/>
    <property type="match status" value="1"/>
</dbReference>
<feature type="domain" description="WH2" evidence="14">
    <location>
        <begin position="160"/>
        <end position="180"/>
    </location>
</feature>
<comment type="function">
    <text evidence="12 13">The RecF protein is involved in DNA metabolism; it is required for DNA replication and normal SOS inducibility. RecF binds preferentially to single-stranded, linear DNA. It also seems to bind ATP.</text>
</comment>
<proteinExistence type="inferred from homology"/>
<evidence type="ECO:0000256" key="4">
    <source>
        <dbReference type="ARBA" id="ARBA00022490"/>
    </source>
</evidence>
<dbReference type="Proteomes" id="UP001524944">
    <property type="component" value="Unassembled WGS sequence"/>
</dbReference>
<dbReference type="Gene3D" id="3.40.50.300">
    <property type="entry name" value="P-loop containing nucleotide triphosphate hydrolases"/>
    <property type="match status" value="1"/>
</dbReference>
<reference evidence="15 16" key="1">
    <citation type="submission" date="2022-08" db="EMBL/GenBank/DDBJ databases">
        <title>Proteogenomics of the novel Dehalobacterium formicoaceticum strain EZ94 highlights a key role of methyltransferases during anaerobic dichloromethane degradation.</title>
        <authorList>
            <person name="Wasmund K."/>
        </authorList>
    </citation>
    <scope>NUCLEOTIDE SEQUENCE [LARGE SCALE GENOMIC DNA]</scope>
    <source>
        <strain evidence="15 16">EZ94</strain>
    </source>
</reference>
<keyword evidence="6 12" id="KW-0547">Nucleotide-binding</keyword>